<sequence length="458" mass="50111">MEPQTSAELPAYADVTSPTPSREPVTHSDSLGGEHGGKPFATLNIVSRAASANNQPVGYEGQPIVGSVDLNVEKETAFEAIAVTFAGDLVVGDNLRFTFVEASQQLWSPPLEGRTRSLLDNLLRSPPSAKLQGEFHWPFSLAIPSTVDLPEETGGAVKTYHLPQTFHLPMFQGYIIYRVVLRIKRAGIMAVDHLLFTNVSYFAKSKPPAPSPARQLAYQDNTSLVGPSGDPDGWHTLDSVTVRGTIGNGQPVEAIYTLQLSLAKPLSYTVGSVVPLHLSVRCADPAALELLSTPSAIAVDLLATESMGYDIWPEANMHTTPIDQRIIYLADVKSVPTYRHMSLRLASAVWWDVSSEQKLPTDTRELQGELHVRSTLQPTIHLARFNFSYRVALYPPHIAGFKSEGAKGDKLATVPVDMCAYFADGPRPIVYSPPTYSETHEPELDSLNRFNAMFNLSF</sequence>
<dbReference type="EMBL" id="KN840528">
    <property type="protein sequence ID" value="KIP05984.1"/>
    <property type="molecule type" value="Genomic_DNA"/>
</dbReference>
<dbReference type="Proteomes" id="UP000053257">
    <property type="component" value="Unassembled WGS sequence"/>
</dbReference>
<accession>A0A0C3NLR7</accession>
<gene>
    <name evidence="2" type="ORF">PHLGIDRAFT_14153</name>
</gene>
<evidence type="ECO:0000313" key="3">
    <source>
        <dbReference type="Proteomes" id="UP000053257"/>
    </source>
</evidence>
<evidence type="ECO:0000256" key="1">
    <source>
        <dbReference type="SAM" id="MobiDB-lite"/>
    </source>
</evidence>
<organism evidence="2 3">
    <name type="scientific">Phlebiopsis gigantea (strain 11061_1 CR5-6)</name>
    <name type="common">White-rot fungus</name>
    <name type="synonym">Peniophora gigantea</name>
    <dbReference type="NCBI Taxonomy" id="745531"/>
    <lineage>
        <taxon>Eukaryota</taxon>
        <taxon>Fungi</taxon>
        <taxon>Dikarya</taxon>
        <taxon>Basidiomycota</taxon>
        <taxon>Agaricomycotina</taxon>
        <taxon>Agaricomycetes</taxon>
        <taxon>Polyporales</taxon>
        <taxon>Phanerochaetaceae</taxon>
        <taxon>Phlebiopsis</taxon>
    </lineage>
</organism>
<dbReference type="HOGENOM" id="CLU_025691_0_0_1"/>
<proteinExistence type="predicted"/>
<evidence type="ECO:0008006" key="4">
    <source>
        <dbReference type="Google" id="ProtNLM"/>
    </source>
</evidence>
<feature type="region of interest" description="Disordered" evidence="1">
    <location>
        <begin position="1"/>
        <end position="37"/>
    </location>
</feature>
<evidence type="ECO:0000313" key="2">
    <source>
        <dbReference type="EMBL" id="KIP05984.1"/>
    </source>
</evidence>
<keyword evidence="3" id="KW-1185">Reference proteome</keyword>
<dbReference type="AlphaFoldDB" id="A0A0C3NLR7"/>
<dbReference type="STRING" id="745531.A0A0C3NLR7"/>
<dbReference type="InterPro" id="IPR014752">
    <property type="entry name" value="Arrestin-like_C"/>
</dbReference>
<name>A0A0C3NLR7_PHLG1</name>
<dbReference type="OrthoDB" id="3261578at2759"/>
<protein>
    <recommendedName>
        <fullName evidence="4">Arrestin-like N-terminal domain-containing protein</fullName>
    </recommendedName>
</protein>
<reference evidence="2 3" key="1">
    <citation type="journal article" date="2014" name="PLoS Genet.">
        <title>Analysis of the Phlebiopsis gigantea genome, transcriptome and secretome provides insight into its pioneer colonization strategies of wood.</title>
        <authorList>
            <person name="Hori C."/>
            <person name="Ishida T."/>
            <person name="Igarashi K."/>
            <person name="Samejima M."/>
            <person name="Suzuki H."/>
            <person name="Master E."/>
            <person name="Ferreira P."/>
            <person name="Ruiz-Duenas F.J."/>
            <person name="Held B."/>
            <person name="Canessa P."/>
            <person name="Larrondo L.F."/>
            <person name="Schmoll M."/>
            <person name="Druzhinina I.S."/>
            <person name="Kubicek C.P."/>
            <person name="Gaskell J.A."/>
            <person name="Kersten P."/>
            <person name="St John F."/>
            <person name="Glasner J."/>
            <person name="Sabat G."/>
            <person name="Splinter BonDurant S."/>
            <person name="Syed K."/>
            <person name="Yadav J."/>
            <person name="Mgbeahuruike A.C."/>
            <person name="Kovalchuk A."/>
            <person name="Asiegbu F.O."/>
            <person name="Lackner G."/>
            <person name="Hoffmeister D."/>
            <person name="Rencoret J."/>
            <person name="Gutierrez A."/>
            <person name="Sun H."/>
            <person name="Lindquist E."/>
            <person name="Barry K."/>
            <person name="Riley R."/>
            <person name="Grigoriev I.V."/>
            <person name="Henrissat B."/>
            <person name="Kues U."/>
            <person name="Berka R.M."/>
            <person name="Martinez A.T."/>
            <person name="Covert S.F."/>
            <person name="Blanchette R.A."/>
            <person name="Cullen D."/>
        </authorList>
    </citation>
    <scope>NUCLEOTIDE SEQUENCE [LARGE SCALE GENOMIC DNA]</scope>
    <source>
        <strain evidence="2 3">11061_1 CR5-6</strain>
    </source>
</reference>
<dbReference type="Gene3D" id="2.60.40.640">
    <property type="match status" value="1"/>
</dbReference>